<evidence type="ECO:0000256" key="10">
    <source>
        <dbReference type="ARBA" id="ARBA00023264"/>
    </source>
</evidence>
<feature type="transmembrane region" description="Helical" evidence="11">
    <location>
        <begin position="12"/>
        <end position="36"/>
    </location>
</feature>
<dbReference type="PIRSF" id="PIRSF000847">
    <property type="entry name" value="Phos_ph_gly_syn"/>
    <property type="match status" value="1"/>
</dbReference>
<evidence type="ECO:0000256" key="1">
    <source>
        <dbReference type="ARBA" id="ARBA00004141"/>
    </source>
</evidence>
<evidence type="ECO:0000256" key="4">
    <source>
        <dbReference type="ARBA" id="ARBA00022679"/>
    </source>
</evidence>
<dbReference type="EMBL" id="CAFAAB010000008">
    <property type="protein sequence ID" value="CAB4775242.1"/>
    <property type="molecule type" value="Genomic_DNA"/>
</dbReference>
<organism evidence="12">
    <name type="scientific">freshwater metagenome</name>
    <dbReference type="NCBI Taxonomy" id="449393"/>
    <lineage>
        <taxon>unclassified sequences</taxon>
        <taxon>metagenomes</taxon>
        <taxon>ecological metagenomes</taxon>
    </lineage>
</organism>
<protein>
    <submittedName>
        <fullName evidence="12">Unannotated protein</fullName>
    </submittedName>
</protein>
<keyword evidence="9" id="KW-0594">Phospholipid biosynthesis</keyword>
<proteinExistence type="inferred from homology"/>
<keyword evidence="6 11" id="KW-1133">Transmembrane helix</keyword>
<dbReference type="PANTHER" id="PTHR14269:SF62">
    <property type="entry name" value="CDP-DIACYLGLYCEROL--GLYCEROL-3-PHOSPHATE 3-PHOSPHATIDYLTRANSFERASE 1, CHLOROPLASTIC"/>
    <property type="match status" value="1"/>
</dbReference>
<keyword evidence="4" id="KW-0808">Transferase</keyword>
<dbReference type="GO" id="GO:0016020">
    <property type="term" value="C:membrane"/>
    <property type="evidence" value="ECO:0007669"/>
    <property type="project" value="UniProtKB-SubCell"/>
</dbReference>
<dbReference type="InterPro" id="IPR000462">
    <property type="entry name" value="CDP-OH_P_trans"/>
</dbReference>
<accession>A0A6J6VRW6</accession>
<evidence type="ECO:0000313" key="12">
    <source>
        <dbReference type="EMBL" id="CAB4775242.1"/>
    </source>
</evidence>
<sequence>MSDQKKTYGETALLTPANLLTAFRLFITPVFIWLIVSTGASWISTVVGFIAAVSDYFDGIVARRQGTTRSGAFLDPLADKVVVLGSLYALVYEHFMWILPVLIITARELWMTWYRSKMSKKGISIPAGSLPKIKTVVQDLAIAFCVIPGVTDLHWLTVGTLWVAVALTIVTGYQYYVGGKKLVVQ</sequence>
<dbReference type="PROSITE" id="PS00379">
    <property type="entry name" value="CDP_ALCOHOL_P_TRANSF"/>
    <property type="match status" value="1"/>
</dbReference>
<dbReference type="AlphaFoldDB" id="A0A6J6VRW6"/>
<evidence type="ECO:0000256" key="9">
    <source>
        <dbReference type="ARBA" id="ARBA00023209"/>
    </source>
</evidence>
<evidence type="ECO:0000256" key="2">
    <source>
        <dbReference type="ARBA" id="ARBA00010441"/>
    </source>
</evidence>
<evidence type="ECO:0000256" key="5">
    <source>
        <dbReference type="ARBA" id="ARBA00022692"/>
    </source>
</evidence>
<dbReference type="InterPro" id="IPR050324">
    <property type="entry name" value="CDP-alcohol_PTase-I"/>
</dbReference>
<keyword evidence="8 11" id="KW-0472">Membrane</keyword>
<gene>
    <name evidence="12" type="ORF">UFOPK2958_00151</name>
</gene>
<evidence type="ECO:0000256" key="6">
    <source>
        <dbReference type="ARBA" id="ARBA00022989"/>
    </source>
</evidence>
<feature type="transmembrane region" description="Helical" evidence="11">
    <location>
        <begin position="161"/>
        <end position="178"/>
    </location>
</feature>
<dbReference type="Pfam" id="PF01066">
    <property type="entry name" value="CDP-OH_P_transf"/>
    <property type="match status" value="1"/>
</dbReference>
<name>A0A6J6VRW6_9ZZZZ</name>
<evidence type="ECO:0000256" key="3">
    <source>
        <dbReference type="ARBA" id="ARBA00022516"/>
    </source>
</evidence>
<keyword evidence="7" id="KW-0443">Lipid metabolism</keyword>
<keyword evidence="3" id="KW-0444">Lipid biosynthesis</keyword>
<evidence type="ECO:0000256" key="11">
    <source>
        <dbReference type="SAM" id="Phobius"/>
    </source>
</evidence>
<feature type="transmembrane region" description="Helical" evidence="11">
    <location>
        <begin position="42"/>
        <end position="61"/>
    </location>
</feature>
<keyword evidence="10" id="KW-1208">Phospholipid metabolism</keyword>
<dbReference type="InterPro" id="IPR048254">
    <property type="entry name" value="CDP_ALCOHOL_P_TRANSF_CS"/>
</dbReference>
<dbReference type="InterPro" id="IPR043130">
    <property type="entry name" value="CDP-OH_PTrfase_TM_dom"/>
</dbReference>
<dbReference type="Gene3D" id="1.20.120.1760">
    <property type="match status" value="1"/>
</dbReference>
<dbReference type="InterPro" id="IPR004570">
    <property type="entry name" value="Phosphatidylglycerol_P_synth"/>
</dbReference>
<comment type="similarity">
    <text evidence="2">Belongs to the CDP-alcohol phosphatidyltransferase class-I family.</text>
</comment>
<evidence type="ECO:0000256" key="8">
    <source>
        <dbReference type="ARBA" id="ARBA00023136"/>
    </source>
</evidence>
<dbReference type="GO" id="GO:0008444">
    <property type="term" value="F:CDP-diacylglycerol-glycerol-3-phosphate 3-phosphatidyltransferase activity"/>
    <property type="evidence" value="ECO:0007669"/>
    <property type="project" value="InterPro"/>
</dbReference>
<dbReference type="GO" id="GO:0046474">
    <property type="term" value="P:glycerophospholipid biosynthetic process"/>
    <property type="evidence" value="ECO:0007669"/>
    <property type="project" value="TreeGrafter"/>
</dbReference>
<reference evidence="12" key="1">
    <citation type="submission" date="2020-05" db="EMBL/GenBank/DDBJ databases">
        <authorList>
            <person name="Chiriac C."/>
            <person name="Salcher M."/>
            <person name="Ghai R."/>
            <person name="Kavagutti S V."/>
        </authorList>
    </citation>
    <scope>NUCLEOTIDE SEQUENCE</scope>
</reference>
<dbReference type="PANTHER" id="PTHR14269">
    <property type="entry name" value="CDP-DIACYLGLYCEROL--GLYCEROL-3-PHOSPHATE 3-PHOSPHATIDYLTRANSFERASE-RELATED"/>
    <property type="match status" value="1"/>
</dbReference>
<evidence type="ECO:0000256" key="7">
    <source>
        <dbReference type="ARBA" id="ARBA00023098"/>
    </source>
</evidence>
<comment type="subcellular location">
    <subcellularLocation>
        <location evidence="1">Membrane</location>
        <topology evidence="1">Multi-pass membrane protein</topology>
    </subcellularLocation>
</comment>
<keyword evidence="5 11" id="KW-0812">Transmembrane</keyword>